<evidence type="ECO:0000259" key="4">
    <source>
        <dbReference type="PROSITE" id="PS50076"/>
    </source>
</evidence>
<dbReference type="GO" id="GO:0042026">
    <property type="term" value="P:protein refolding"/>
    <property type="evidence" value="ECO:0007669"/>
    <property type="project" value="TreeGrafter"/>
</dbReference>
<dbReference type="FunFam" id="2.60.260.20:FF:000013">
    <property type="entry name" value="DnaJ subfamily B member 11"/>
    <property type="match status" value="1"/>
</dbReference>
<dbReference type="EMBL" id="PKKJ01000007">
    <property type="protein sequence ID" value="PKY66077.1"/>
    <property type="molecule type" value="Genomic_DNA"/>
</dbReference>
<dbReference type="PANTHER" id="PTHR43096:SF54">
    <property type="entry name" value="CHAPERONE PROTEIN DNAJ 1"/>
    <property type="match status" value="1"/>
</dbReference>
<gene>
    <name evidence="5" type="ORF">CYJ25_06435</name>
</gene>
<dbReference type="InterPro" id="IPR008971">
    <property type="entry name" value="HSP40/DnaJ_pept-bd"/>
</dbReference>
<dbReference type="PROSITE" id="PS50076">
    <property type="entry name" value="DNAJ_2"/>
    <property type="match status" value="1"/>
</dbReference>
<dbReference type="Gene3D" id="1.10.287.110">
    <property type="entry name" value="DnaJ domain"/>
    <property type="match status" value="1"/>
</dbReference>
<comment type="caution">
    <text evidence="5">The sequence shown here is derived from an EMBL/GenBank/DDBJ whole genome shotgun (WGS) entry which is preliminary data.</text>
</comment>
<name>A0A2I1I4L8_9ACTO</name>
<dbReference type="SUPFAM" id="SSF46565">
    <property type="entry name" value="Chaperone J-domain"/>
    <property type="match status" value="1"/>
</dbReference>
<keyword evidence="1" id="KW-0235">DNA replication</keyword>
<dbReference type="AlphaFoldDB" id="A0A2I1I4L8"/>
<dbReference type="PROSITE" id="PS00636">
    <property type="entry name" value="DNAJ_1"/>
    <property type="match status" value="1"/>
</dbReference>
<keyword evidence="3" id="KW-0143">Chaperone</keyword>
<reference evidence="5 6" key="1">
    <citation type="submission" date="2017-12" db="EMBL/GenBank/DDBJ databases">
        <title>Phylogenetic diversity of female urinary microbiome.</title>
        <authorList>
            <person name="Thomas-White K."/>
            <person name="Wolfe A.J."/>
        </authorList>
    </citation>
    <scope>NUCLEOTIDE SEQUENCE [LARGE SCALE GENOMIC DNA]</scope>
    <source>
        <strain evidence="5 6">UMB0250</strain>
    </source>
</reference>
<sequence>MSGQDWLEKDFYKTLGVAKDADQTAIKKAYRKLARQYHPDQNPGDEKAETKFKEIGEAYAVLSDEEQRKQYDAIRAMGGGARFSAGGPGSAGFTDAFSSMFGGQGTSFNFSTSGSGVNIEDLLGMFGGAAGGFNAGGPQPNYGAGARFGNTPPRPRKGADRIASTSITFRESLKGATLTMKVDGKKNTVRIPAGIKEGQKVRLRGKGMPGENGGQSGDLQVTIHVEPHPVFTRDGDNLRVRVPVTFAEAALGTKIDVPLIDGNTVTVKVPAGTQSGAVLRVRKRGVETAKHTGDLLIEIMVAVPDHLTKEQKEAVKALADSFDYQDVRATLMEKAKE</sequence>
<dbReference type="SUPFAM" id="SSF49493">
    <property type="entry name" value="HSP40/DnaJ peptide-binding domain"/>
    <property type="match status" value="2"/>
</dbReference>
<dbReference type="OrthoDB" id="9779889at2"/>
<proteinExistence type="predicted"/>
<dbReference type="InterPro" id="IPR002939">
    <property type="entry name" value="DnaJ_C"/>
</dbReference>
<dbReference type="Proteomes" id="UP000234545">
    <property type="component" value="Unassembled WGS sequence"/>
</dbReference>
<dbReference type="GO" id="GO:0051082">
    <property type="term" value="F:unfolded protein binding"/>
    <property type="evidence" value="ECO:0007669"/>
    <property type="project" value="InterPro"/>
</dbReference>
<evidence type="ECO:0000313" key="5">
    <source>
        <dbReference type="EMBL" id="PKY66077.1"/>
    </source>
</evidence>
<dbReference type="Pfam" id="PF01556">
    <property type="entry name" value="DnaJ_C"/>
    <property type="match status" value="1"/>
</dbReference>
<dbReference type="PANTHER" id="PTHR43096">
    <property type="entry name" value="DNAJ HOMOLOG 1, MITOCHONDRIAL-RELATED"/>
    <property type="match status" value="1"/>
</dbReference>
<protein>
    <submittedName>
        <fullName evidence="5">Molecular chaperone DnaJ</fullName>
    </submittedName>
</protein>
<dbReference type="CDD" id="cd10747">
    <property type="entry name" value="DnaJ_C"/>
    <property type="match status" value="1"/>
</dbReference>
<dbReference type="InterPro" id="IPR001623">
    <property type="entry name" value="DnaJ_domain"/>
</dbReference>
<dbReference type="InterPro" id="IPR018253">
    <property type="entry name" value="DnaJ_domain_CS"/>
</dbReference>
<dbReference type="GO" id="GO:0006260">
    <property type="term" value="P:DNA replication"/>
    <property type="evidence" value="ECO:0007669"/>
    <property type="project" value="UniProtKB-KW"/>
</dbReference>
<keyword evidence="2" id="KW-0346">Stress response</keyword>
<evidence type="ECO:0000256" key="2">
    <source>
        <dbReference type="ARBA" id="ARBA00023016"/>
    </source>
</evidence>
<dbReference type="Pfam" id="PF00226">
    <property type="entry name" value="DnaJ"/>
    <property type="match status" value="1"/>
</dbReference>
<accession>A0A2I1I4L8</accession>
<dbReference type="RefSeq" id="WP_101628355.1">
    <property type="nucleotide sequence ID" value="NZ_PKKJ01000007.1"/>
</dbReference>
<dbReference type="PRINTS" id="PR00625">
    <property type="entry name" value="JDOMAIN"/>
</dbReference>
<evidence type="ECO:0000256" key="3">
    <source>
        <dbReference type="ARBA" id="ARBA00023186"/>
    </source>
</evidence>
<feature type="domain" description="J" evidence="4">
    <location>
        <begin position="10"/>
        <end position="75"/>
    </location>
</feature>
<organism evidence="5 6">
    <name type="scientific">Schaalia turicensis</name>
    <dbReference type="NCBI Taxonomy" id="131111"/>
    <lineage>
        <taxon>Bacteria</taxon>
        <taxon>Bacillati</taxon>
        <taxon>Actinomycetota</taxon>
        <taxon>Actinomycetes</taxon>
        <taxon>Actinomycetales</taxon>
        <taxon>Actinomycetaceae</taxon>
        <taxon>Schaalia</taxon>
    </lineage>
</organism>
<dbReference type="InterPro" id="IPR036869">
    <property type="entry name" value="J_dom_sf"/>
</dbReference>
<dbReference type="GO" id="GO:0005737">
    <property type="term" value="C:cytoplasm"/>
    <property type="evidence" value="ECO:0007669"/>
    <property type="project" value="TreeGrafter"/>
</dbReference>
<dbReference type="Gene3D" id="2.60.260.20">
    <property type="entry name" value="Urease metallochaperone UreE, N-terminal domain"/>
    <property type="match status" value="2"/>
</dbReference>
<evidence type="ECO:0000313" key="6">
    <source>
        <dbReference type="Proteomes" id="UP000234545"/>
    </source>
</evidence>
<dbReference type="CDD" id="cd06257">
    <property type="entry name" value="DnaJ"/>
    <property type="match status" value="1"/>
</dbReference>
<evidence type="ECO:0000256" key="1">
    <source>
        <dbReference type="ARBA" id="ARBA00022705"/>
    </source>
</evidence>
<dbReference type="SMART" id="SM00271">
    <property type="entry name" value="DnaJ"/>
    <property type="match status" value="1"/>
</dbReference>